<organism evidence="2 3">
    <name type="scientific">Aldrovandia affinis</name>
    <dbReference type="NCBI Taxonomy" id="143900"/>
    <lineage>
        <taxon>Eukaryota</taxon>
        <taxon>Metazoa</taxon>
        <taxon>Chordata</taxon>
        <taxon>Craniata</taxon>
        <taxon>Vertebrata</taxon>
        <taxon>Euteleostomi</taxon>
        <taxon>Actinopterygii</taxon>
        <taxon>Neopterygii</taxon>
        <taxon>Teleostei</taxon>
        <taxon>Notacanthiformes</taxon>
        <taxon>Halosauridae</taxon>
        <taxon>Aldrovandia</taxon>
    </lineage>
</organism>
<comment type="caution">
    <text evidence="2">The sequence shown here is derived from an EMBL/GenBank/DDBJ whole genome shotgun (WGS) entry which is preliminary data.</text>
</comment>
<dbReference type="AlphaFoldDB" id="A0AAD7W6Y2"/>
<name>A0AAD7W6Y2_9TELE</name>
<accession>A0AAD7W6Y2</accession>
<evidence type="ECO:0000313" key="3">
    <source>
        <dbReference type="Proteomes" id="UP001221898"/>
    </source>
</evidence>
<feature type="region of interest" description="Disordered" evidence="1">
    <location>
        <begin position="1"/>
        <end position="30"/>
    </location>
</feature>
<reference evidence="2" key="1">
    <citation type="journal article" date="2023" name="Science">
        <title>Genome structures resolve the early diversification of teleost fishes.</title>
        <authorList>
            <person name="Parey E."/>
            <person name="Louis A."/>
            <person name="Montfort J."/>
            <person name="Bouchez O."/>
            <person name="Roques C."/>
            <person name="Iampietro C."/>
            <person name="Lluch J."/>
            <person name="Castinel A."/>
            <person name="Donnadieu C."/>
            <person name="Desvignes T."/>
            <person name="Floi Bucao C."/>
            <person name="Jouanno E."/>
            <person name="Wen M."/>
            <person name="Mejri S."/>
            <person name="Dirks R."/>
            <person name="Jansen H."/>
            <person name="Henkel C."/>
            <person name="Chen W.J."/>
            <person name="Zahm M."/>
            <person name="Cabau C."/>
            <person name="Klopp C."/>
            <person name="Thompson A.W."/>
            <person name="Robinson-Rechavi M."/>
            <person name="Braasch I."/>
            <person name="Lecointre G."/>
            <person name="Bobe J."/>
            <person name="Postlethwait J.H."/>
            <person name="Berthelot C."/>
            <person name="Roest Crollius H."/>
            <person name="Guiguen Y."/>
        </authorList>
    </citation>
    <scope>NUCLEOTIDE SEQUENCE</scope>
    <source>
        <strain evidence="2">NC1722</strain>
    </source>
</reference>
<gene>
    <name evidence="2" type="ORF">AAFF_G00183780</name>
</gene>
<proteinExistence type="predicted"/>
<feature type="compositionally biased region" description="Basic residues" evidence="1">
    <location>
        <begin position="75"/>
        <end position="87"/>
    </location>
</feature>
<feature type="region of interest" description="Disordered" evidence="1">
    <location>
        <begin position="63"/>
        <end position="87"/>
    </location>
</feature>
<evidence type="ECO:0000256" key="1">
    <source>
        <dbReference type="SAM" id="MobiDB-lite"/>
    </source>
</evidence>
<dbReference type="Proteomes" id="UP001221898">
    <property type="component" value="Unassembled WGS sequence"/>
</dbReference>
<protein>
    <submittedName>
        <fullName evidence="2">Uncharacterized protein</fullName>
    </submittedName>
</protein>
<evidence type="ECO:0000313" key="2">
    <source>
        <dbReference type="EMBL" id="KAJ8385665.1"/>
    </source>
</evidence>
<sequence length="178" mass="19167">MWDENALAQRAGQRRLCSGSTPPSRPECEHCGGAGAGHGVTGSRQGGAGRSEVTVVAVASPRAGGPAWAEGNTRTQRRKGGGRRSRLPHSFQQRFCEALSLDRQNHTLGGWREGVTVTAGQCVYDVFISVGDSVRTKEERRGGLARVRSREVETPFALRGRRPSCHGPEAFCTTTRLP</sequence>
<dbReference type="EMBL" id="JAINUG010000244">
    <property type="protein sequence ID" value="KAJ8385665.1"/>
    <property type="molecule type" value="Genomic_DNA"/>
</dbReference>
<keyword evidence="3" id="KW-1185">Reference proteome</keyword>